<dbReference type="InterPro" id="IPR015421">
    <property type="entry name" value="PyrdxlP-dep_Trfase_major"/>
</dbReference>
<dbReference type="EC" id="4.4.1.13" evidence="2"/>
<dbReference type="PANTHER" id="PTHR43525">
    <property type="entry name" value="PROTEIN MALY"/>
    <property type="match status" value="1"/>
</dbReference>
<dbReference type="SUPFAM" id="SSF53383">
    <property type="entry name" value="PLP-dependent transferases"/>
    <property type="match status" value="1"/>
</dbReference>
<accession>A0A8D4UV21</accession>
<organism evidence="7 8">
    <name type="scientific">Dialister hominis</name>
    <dbReference type="NCBI Taxonomy" id="2582419"/>
    <lineage>
        <taxon>Bacteria</taxon>
        <taxon>Bacillati</taxon>
        <taxon>Bacillota</taxon>
        <taxon>Negativicutes</taxon>
        <taxon>Veillonellales</taxon>
        <taxon>Veillonellaceae</taxon>
        <taxon>Dialister</taxon>
    </lineage>
</organism>
<comment type="similarity">
    <text evidence="5">Belongs to the class-II pyridoxal-phosphate-dependent aminotransferase family. MalY/PatB cystathionine beta-lyase subfamily.</text>
</comment>
<dbReference type="RefSeq" id="WP_143332652.1">
    <property type="nucleotide sequence ID" value="NZ_AP019697.1"/>
</dbReference>
<name>A0A8D4UV21_9FIRM</name>
<sequence>MKLSDLDTVIDRRGTGCLKYDFAVQRGKPADVLPFWVADMNFKVAEPILDALRKRVDHGIFGYSESGESYFEALKNWQKENYGWDIEPEWLIKTPGVVPAINLAVKALTKEGDGILINRPVYYPFLEAIRKNGRKLVNSPLILKNDHYELDFDDLEAKIKAENVKLALLCSPHNPVGRVWTKEELSRYADICIRNGVKIVADEIHEDFTYPGFTHTTFATISKEAAQNAIICTAPSKTFNIAGLQTSNILIPNPEIRKAFQDALDSFGYDQLNTMGLVACEAAYSYGREWLDTVKEYIRLNVDFTRDYLKENLPKMKLIEPEGTYLLWIDASAYGLSDEDLEHKVVYDCHLWLDMGYIFGPEGNGFLRFNPACPRETLIKGLTLLKEGFEGK</sequence>
<dbReference type="Proteomes" id="UP000320585">
    <property type="component" value="Chromosome"/>
</dbReference>
<dbReference type="GeneID" id="92716675"/>
<evidence type="ECO:0000256" key="4">
    <source>
        <dbReference type="ARBA" id="ARBA00023239"/>
    </source>
</evidence>
<dbReference type="InterPro" id="IPR015422">
    <property type="entry name" value="PyrdxlP-dep_Trfase_small"/>
</dbReference>
<dbReference type="InterPro" id="IPR051798">
    <property type="entry name" value="Class-II_PLP-Dep_Aminotrans"/>
</dbReference>
<keyword evidence="8" id="KW-1185">Reference proteome</keyword>
<dbReference type="GO" id="GO:0030170">
    <property type="term" value="F:pyridoxal phosphate binding"/>
    <property type="evidence" value="ECO:0007669"/>
    <property type="project" value="InterPro"/>
</dbReference>
<dbReference type="InterPro" id="IPR015424">
    <property type="entry name" value="PyrdxlP-dep_Trfase"/>
</dbReference>
<dbReference type="PANTHER" id="PTHR43525:SF1">
    <property type="entry name" value="PROTEIN MALY"/>
    <property type="match status" value="1"/>
</dbReference>
<dbReference type="KEGG" id="dho:Dia5BBH33_14510"/>
<dbReference type="Pfam" id="PF00155">
    <property type="entry name" value="Aminotran_1_2"/>
    <property type="match status" value="1"/>
</dbReference>
<dbReference type="Gene3D" id="3.90.1150.10">
    <property type="entry name" value="Aspartate Aminotransferase, domain 1"/>
    <property type="match status" value="1"/>
</dbReference>
<feature type="domain" description="Aminotransferase class I/classII large" evidence="6">
    <location>
        <begin position="68"/>
        <end position="378"/>
    </location>
</feature>
<proteinExistence type="inferred from homology"/>
<protein>
    <recommendedName>
        <fullName evidence="2">cysteine-S-conjugate beta-lyase</fullName>
        <ecNumber evidence="2">4.4.1.13</ecNumber>
    </recommendedName>
</protein>
<gene>
    <name evidence="7" type="ORF">Dia5BBH33_14510</name>
</gene>
<dbReference type="OrthoDB" id="9802872at2"/>
<evidence type="ECO:0000256" key="5">
    <source>
        <dbReference type="ARBA" id="ARBA00037974"/>
    </source>
</evidence>
<keyword evidence="3" id="KW-0663">Pyridoxal phosphate</keyword>
<dbReference type="GO" id="GO:0047804">
    <property type="term" value="F:cysteine-S-conjugate beta-lyase activity"/>
    <property type="evidence" value="ECO:0007669"/>
    <property type="project" value="UniProtKB-EC"/>
</dbReference>
<dbReference type="NCBIfam" id="TIGR04350">
    <property type="entry name" value="C_S_lyase_PatB"/>
    <property type="match status" value="1"/>
</dbReference>
<evidence type="ECO:0000259" key="6">
    <source>
        <dbReference type="Pfam" id="PF00155"/>
    </source>
</evidence>
<dbReference type="EMBL" id="AP019697">
    <property type="protein sequence ID" value="BBK25516.1"/>
    <property type="molecule type" value="Genomic_DNA"/>
</dbReference>
<dbReference type="CDD" id="cd00609">
    <property type="entry name" value="AAT_like"/>
    <property type="match status" value="1"/>
</dbReference>
<keyword evidence="4 7" id="KW-0456">Lyase</keyword>
<evidence type="ECO:0000313" key="7">
    <source>
        <dbReference type="EMBL" id="BBK25516.1"/>
    </source>
</evidence>
<dbReference type="InterPro" id="IPR027619">
    <property type="entry name" value="C-S_lyase_PatB-like"/>
</dbReference>
<reference evidence="8" key="1">
    <citation type="submission" date="2019-05" db="EMBL/GenBank/DDBJ databases">
        <title>Complete genome sequencing of Dialister sp. strain 5BBH33.</title>
        <authorList>
            <person name="Sakamoto M."/>
            <person name="Murakami T."/>
            <person name="Mori H."/>
        </authorList>
    </citation>
    <scope>NUCLEOTIDE SEQUENCE [LARGE SCALE GENOMIC DNA]</scope>
    <source>
        <strain evidence="8">5BBH33</strain>
    </source>
</reference>
<dbReference type="InterPro" id="IPR004839">
    <property type="entry name" value="Aminotransferase_I/II_large"/>
</dbReference>
<comment type="cofactor">
    <cofactor evidence="1">
        <name>pyridoxal 5'-phosphate</name>
        <dbReference type="ChEBI" id="CHEBI:597326"/>
    </cofactor>
</comment>
<dbReference type="Gene3D" id="3.40.640.10">
    <property type="entry name" value="Type I PLP-dependent aspartate aminotransferase-like (Major domain)"/>
    <property type="match status" value="1"/>
</dbReference>
<evidence type="ECO:0000256" key="1">
    <source>
        <dbReference type="ARBA" id="ARBA00001933"/>
    </source>
</evidence>
<evidence type="ECO:0000313" key="8">
    <source>
        <dbReference type="Proteomes" id="UP000320585"/>
    </source>
</evidence>
<dbReference type="AlphaFoldDB" id="A0A8D4UV21"/>
<evidence type="ECO:0000256" key="3">
    <source>
        <dbReference type="ARBA" id="ARBA00022898"/>
    </source>
</evidence>
<evidence type="ECO:0000256" key="2">
    <source>
        <dbReference type="ARBA" id="ARBA00012224"/>
    </source>
</evidence>